<dbReference type="OrthoDB" id="9813184at2"/>
<dbReference type="PANTHER" id="PTHR35803">
    <property type="entry name" value="GLUCAN 1,4-ALPHA-GLUCOSIDASE SUSB-RELATED"/>
    <property type="match status" value="1"/>
</dbReference>
<organism evidence="5 6">
    <name type="scientific">Actinopolyspora saharensis</name>
    <dbReference type="NCBI Taxonomy" id="995062"/>
    <lineage>
        <taxon>Bacteria</taxon>
        <taxon>Bacillati</taxon>
        <taxon>Actinomycetota</taxon>
        <taxon>Actinomycetes</taxon>
        <taxon>Actinopolysporales</taxon>
        <taxon>Actinopolysporaceae</taxon>
        <taxon>Actinopolyspora</taxon>
    </lineage>
</organism>
<evidence type="ECO:0000259" key="3">
    <source>
        <dbReference type="Pfam" id="PF14508"/>
    </source>
</evidence>
<keyword evidence="1" id="KW-0732">Signal</keyword>
<dbReference type="PANTHER" id="PTHR35803:SF1">
    <property type="entry name" value="GLUCAN 1,4-ALPHA-GLUCOSIDASE SUSB"/>
    <property type="match status" value="1"/>
</dbReference>
<dbReference type="EMBL" id="FNKO01000002">
    <property type="protein sequence ID" value="SDR06699.1"/>
    <property type="molecule type" value="Genomic_DNA"/>
</dbReference>
<dbReference type="Pfam" id="PF14509">
    <property type="entry name" value="GH97_C"/>
    <property type="match status" value="1"/>
</dbReference>
<dbReference type="Gene3D" id="3.20.20.70">
    <property type="entry name" value="Aldolase class I"/>
    <property type="match status" value="1"/>
</dbReference>
<dbReference type="InterPro" id="IPR052720">
    <property type="entry name" value="Glycosyl_hydrolase_97"/>
</dbReference>
<evidence type="ECO:0000313" key="5">
    <source>
        <dbReference type="EMBL" id="SDR06699.1"/>
    </source>
</evidence>
<feature type="signal peptide" evidence="1">
    <location>
        <begin position="1"/>
        <end position="35"/>
    </location>
</feature>
<dbReference type="Gene3D" id="2.70.98.10">
    <property type="match status" value="1"/>
</dbReference>
<evidence type="ECO:0000259" key="2">
    <source>
        <dbReference type="Pfam" id="PF10566"/>
    </source>
</evidence>
<protein>
    <submittedName>
        <fullName evidence="5">Alpha-glucosidase</fullName>
    </submittedName>
</protein>
<name>A0A1H1G0V4_9ACTN</name>
<proteinExistence type="predicted"/>
<dbReference type="InterPro" id="IPR006311">
    <property type="entry name" value="TAT_signal"/>
</dbReference>
<accession>A0A1H1G0V4</accession>
<sequence>MSDRRIDRRAFVAGTGLAAAGWAASSLLGAGPVSAAESRGEPVVVTSPDGNVELRFRVARGRPQYSIAHSGRTVLTWSGMGFELGDGSRLDERTVLSAVHRDELDETWQPTWGARSEVRSHCNRMVASLRIPHRRGAELGVEFRVFDDGVGFRYLFGRRWQDFEVLDEHTEFRFTGNHTAWSIPANYDSYEYLHTETPLSGVGGLADWQEPRDDPGQRIGSAATPLTVRIADDLYLALHEAALYDYPEATLDKIEGGPSLRTALAPLKGQGRLKARLTGPFSTPWRTFILGRSPGELVESHLVLNLNEPCAIRDTSWIEPATYVGVWWSIHKGRNSWAPGPDLGATTDNVMRYMDFAAENGIPYVLAEGWNEGWQTGEGEDFANAQDFSTPNPQFDLERVVEYGRRRGVRFLAHNETGGGIDNYEKQLDEVFAKYERLGIPGVKTGYAGVIDKHYHHDQTMVRHYQRVIEKAAEHRLMINAHEPIKGTGIERTWPNFVSREGVKGQEYEAWSKGNPPEHTVTLPFTRMLAGPLDYTPGIFDITWFPEQSPEDPHGADNDGTRVHTTRAHQIALYPVLLSGVQMLADVPENYRGAPEFEFLRAVPATWDDTRVVDGAVGDYISVARRSGEQWFVGTLTDEQARTVEVPLAFLGPGSYVAHCYADTPDTDLEDNPNAVAVTSERVDATTTVRAEMTNGSGHAMWIVPAGNPDPRNP</sequence>
<dbReference type="GO" id="GO:0030246">
    <property type="term" value="F:carbohydrate binding"/>
    <property type="evidence" value="ECO:0007669"/>
    <property type="project" value="InterPro"/>
</dbReference>
<dbReference type="Pfam" id="PF14508">
    <property type="entry name" value="GH97_N"/>
    <property type="match status" value="1"/>
</dbReference>
<feature type="domain" description="Glycosyl-hydrolase 97 C-terminal oligomerisation" evidence="4">
    <location>
        <begin position="606"/>
        <end position="703"/>
    </location>
</feature>
<dbReference type="STRING" id="995062.SAMN04489718_3348"/>
<dbReference type="InterPro" id="IPR029486">
    <property type="entry name" value="GH97_N"/>
</dbReference>
<evidence type="ECO:0000259" key="4">
    <source>
        <dbReference type="Pfam" id="PF14509"/>
    </source>
</evidence>
<dbReference type="AlphaFoldDB" id="A0A1H1G0V4"/>
<dbReference type="InterPro" id="IPR014718">
    <property type="entry name" value="GH-type_carb-bd"/>
</dbReference>
<keyword evidence="6" id="KW-1185">Reference proteome</keyword>
<dbReference type="InterPro" id="IPR017853">
    <property type="entry name" value="GH"/>
</dbReference>
<dbReference type="InterPro" id="IPR013785">
    <property type="entry name" value="Aldolase_TIM"/>
</dbReference>
<dbReference type="PROSITE" id="PS51318">
    <property type="entry name" value="TAT"/>
    <property type="match status" value="1"/>
</dbReference>
<reference evidence="6" key="1">
    <citation type="submission" date="2016-10" db="EMBL/GenBank/DDBJ databases">
        <authorList>
            <person name="Varghese N."/>
            <person name="Submissions S."/>
        </authorList>
    </citation>
    <scope>NUCLEOTIDE SEQUENCE [LARGE SCALE GENOMIC DNA]</scope>
    <source>
        <strain evidence="6">DSM 45459</strain>
    </source>
</reference>
<feature type="domain" description="Glycosyl-hydrolase 97 catalytic" evidence="2">
    <location>
        <begin position="327"/>
        <end position="503"/>
    </location>
</feature>
<dbReference type="Proteomes" id="UP000199301">
    <property type="component" value="Unassembled WGS sequence"/>
</dbReference>
<dbReference type="SUPFAM" id="SSF51445">
    <property type="entry name" value="(Trans)glycosidases"/>
    <property type="match status" value="1"/>
</dbReference>
<dbReference type="Pfam" id="PF10566">
    <property type="entry name" value="Glyco_hydro_97"/>
    <property type="match status" value="1"/>
</dbReference>
<dbReference type="InterPro" id="IPR029483">
    <property type="entry name" value="GH97_C"/>
</dbReference>
<feature type="chain" id="PRO_5011433253" evidence="1">
    <location>
        <begin position="36"/>
        <end position="714"/>
    </location>
</feature>
<evidence type="ECO:0000256" key="1">
    <source>
        <dbReference type="SAM" id="SignalP"/>
    </source>
</evidence>
<evidence type="ECO:0000313" key="6">
    <source>
        <dbReference type="Proteomes" id="UP000199301"/>
    </source>
</evidence>
<feature type="domain" description="Glycosyl-hydrolase 97 N-terminal" evidence="3">
    <location>
        <begin position="45"/>
        <end position="309"/>
    </location>
</feature>
<dbReference type="RefSeq" id="WP_092525393.1">
    <property type="nucleotide sequence ID" value="NZ_FNKO01000002.1"/>
</dbReference>
<gene>
    <name evidence="5" type="ORF">SAMN04489718_3348</name>
</gene>
<dbReference type="InterPro" id="IPR019563">
    <property type="entry name" value="GH97_catalytic"/>
</dbReference>